<comment type="caution">
    <text evidence="7">The sequence shown here is derived from an EMBL/GenBank/DDBJ whole genome shotgun (WGS) entry which is preliminary data.</text>
</comment>
<keyword evidence="2" id="KW-1003">Cell membrane</keyword>
<dbReference type="EMBL" id="JBHULZ010000041">
    <property type="protein sequence ID" value="MFD2698455.1"/>
    <property type="molecule type" value="Genomic_DNA"/>
</dbReference>
<evidence type="ECO:0000256" key="1">
    <source>
        <dbReference type="ARBA" id="ARBA00004651"/>
    </source>
</evidence>
<keyword evidence="8" id="KW-1185">Reference proteome</keyword>
<accession>A0ABW5SFL1</accession>
<dbReference type="Pfam" id="PF01810">
    <property type="entry name" value="LysE"/>
    <property type="match status" value="1"/>
</dbReference>
<feature type="transmembrane region" description="Helical" evidence="6">
    <location>
        <begin position="149"/>
        <end position="172"/>
    </location>
</feature>
<name>A0ABW5SFL1_9FLAO</name>
<feature type="transmembrane region" description="Helical" evidence="6">
    <location>
        <begin position="184"/>
        <end position="205"/>
    </location>
</feature>
<evidence type="ECO:0000256" key="6">
    <source>
        <dbReference type="SAM" id="Phobius"/>
    </source>
</evidence>
<feature type="transmembrane region" description="Helical" evidence="6">
    <location>
        <begin position="116"/>
        <end position="137"/>
    </location>
</feature>
<comment type="subcellular location">
    <subcellularLocation>
        <location evidence="1">Cell membrane</location>
        <topology evidence="1">Multi-pass membrane protein</topology>
    </subcellularLocation>
</comment>
<organism evidence="7 8">
    <name type="scientific">Mesonia sediminis</name>
    <dbReference type="NCBI Taxonomy" id="1703946"/>
    <lineage>
        <taxon>Bacteria</taxon>
        <taxon>Pseudomonadati</taxon>
        <taxon>Bacteroidota</taxon>
        <taxon>Flavobacteriia</taxon>
        <taxon>Flavobacteriales</taxon>
        <taxon>Flavobacteriaceae</taxon>
        <taxon>Mesonia</taxon>
    </lineage>
</organism>
<evidence type="ECO:0000313" key="8">
    <source>
        <dbReference type="Proteomes" id="UP001597357"/>
    </source>
</evidence>
<evidence type="ECO:0000313" key="7">
    <source>
        <dbReference type="EMBL" id="MFD2698455.1"/>
    </source>
</evidence>
<proteinExistence type="predicted"/>
<dbReference type="InterPro" id="IPR001123">
    <property type="entry name" value="LeuE-type"/>
</dbReference>
<evidence type="ECO:0000256" key="4">
    <source>
        <dbReference type="ARBA" id="ARBA00022989"/>
    </source>
</evidence>
<keyword evidence="4 6" id="KW-1133">Transmembrane helix</keyword>
<dbReference type="Proteomes" id="UP001597357">
    <property type="component" value="Unassembled WGS sequence"/>
</dbReference>
<gene>
    <name evidence="7" type="ORF">ACFSQ0_10660</name>
</gene>
<keyword evidence="5 6" id="KW-0472">Membrane</keyword>
<dbReference type="RefSeq" id="WP_379048039.1">
    <property type="nucleotide sequence ID" value="NZ_JBHULZ010000041.1"/>
</dbReference>
<evidence type="ECO:0000256" key="2">
    <source>
        <dbReference type="ARBA" id="ARBA00022475"/>
    </source>
</evidence>
<feature type="transmembrane region" description="Helical" evidence="6">
    <location>
        <begin position="6"/>
        <end position="29"/>
    </location>
</feature>
<evidence type="ECO:0000256" key="5">
    <source>
        <dbReference type="ARBA" id="ARBA00023136"/>
    </source>
</evidence>
<evidence type="ECO:0000256" key="3">
    <source>
        <dbReference type="ARBA" id="ARBA00022692"/>
    </source>
</evidence>
<sequence length="206" mass="23159">MLDTAQFIVITYFAAMVGVIPPGLVNMTVAKTCVNKGKRSGLRVALGASMVVFFQAMLAILMAKYIFNHPYVQKMILRAGLVVFLIMGIYFFIAARKPNKKVALKKQESTRNLVKGMMIAAVNVFPIPYFVTISAAFHADDFNFSRTTIVLFALAASLGTFTTLYMYVVSFMKIEKHNQSFSKYSNYFMAGLMFILVVITLLRIFY</sequence>
<reference evidence="8" key="1">
    <citation type="journal article" date="2019" name="Int. J. Syst. Evol. Microbiol.">
        <title>The Global Catalogue of Microorganisms (GCM) 10K type strain sequencing project: providing services to taxonomists for standard genome sequencing and annotation.</title>
        <authorList>
            <consortium name="The Broad Institute Genomics Platform"/>
            <consortium name="The Broad Institute Genome Sequencing Center for Infectious Disease"/>
            <person name="Wu L."/>
            <person name="Ma J."/>
        </authorList>
    </citation>
    <scope>NUCLEOTIDE SEQUENCE [LARGE SCALE GENOMIC DNA]</scope>
    <source>
        <strain evidence="8">KCTC 42255</strain>
    </source>
</reference>
<keyword evidence="3 6" id="KW-0812">Transmembrane</keyword>
<feature type="transmembrane region" description="Helical" evidence="6">
    <location>
        <begin position="41"/>
        <end position="63"/>
    </location>
</feature>
<feature type="transmembrane region" description="Helical" evidence="6">
    <location>
        <begin position="75"/>
        <end position="95"/>
    </location>
</feature>
<protein>
    <submittedName>
        <fullName evidence="7">LysE family translocator</fullName>
    </submittedName>
</protein>